<accession>A0A931E563</accession>
<dbReference type="Pfam" id="PF03372">
    <property type="entry name" value="Exo_endo_phos"/>
    <property type="match status" value="1"/>
</dbReference>
<dbReference type="Gene3D" id="3.60.10.10">
    <property type="entry name" value="Endonuclease/exonuclease/phosphatase"/>
    <property type="match status" value="1"/>
</dbReference>
<keyword evidence="4" id="KW-1185">Reference proteome</keyword>
<keyword evidence="1" id="KW-0812">Transmembrane</keyword>
<evidence type="ECO:0000259" key="2">
    <source>
        <dbReference type="Pfam" id="PF03372"/>
    </source>
</evidence>
<proteinExistence type="predicted"/>
<keyword evidence="3" id="KW-0540">Nuclease</keyword>
<feature type="transmembrane region" description="Helical" evidence="1">
    <location>
        <begin position="7"/>
        <end position="29"/>
    </location>
</feature>
<protein>
    <submittedName>
        <fullName evidence="3">Endonuclease/exonuclease/phosphatase family protein</fullName>
    </submittedName>
</protein>
<feature type="domain" description="Endonuclease/exonuclease/phosphatase" evidence="2">
    <location>
        <begin position="104"/>
        <end position="366"/>
    </location>
</feature>
<dbReference type="InterPro" id="IPR005135">
    <property type="entry name" value="Endo/exonuclease/phosphatase"/>
</dbReference>
<dbReference type="PANTHER" id="PTHR14859">
    <property type="entry name" value="CALCOFLUOR WHITE HYPERSENSITIVE PROTEIN PRECURSOR"/>
    <property type="match status" value="1"/>
</dbReference>
<dbReference type="PROSITE" id="PS51257">
    <property type="entry name" value="PROKAR_LIPOPROTEIN"/>
    <property type="match status" value="1"/>
</dbReference>
<reference evidence="3" key="1">
    <citation type="submission" date="2020-11" db="EMBL/GenBank/DDBJ databases">
        <title>Bacterial whole genome sequence for Panacibacter sp. DH6.</title>
        <authorList>
            <person name="Le V."/>
            <person name="Ko S."/>
            <person name="Ahn C.-Y."/>
            <person name="Oh H.-M."/>
        </authorList>
    </citation>
    <scope>NUCLEOTIDE SEQUENCE</scope>
    <source>
        <strain evidence="3">DH6</strain>
    </source>
</reference>
<dbReference type="GO" id="GO:0004519">
    <property type="term" value="F:endonuclease activity"/>
    <property type="evidence" value="ECO:0007669"/>
    <property type="project" value="UniProtKB-KW"/>
</dbReference>
<feature type="transmembrane region" description="Helical" evidence="1">
    <location>
        <begin position="35"/>
        <end position="61"/>
    </location>
</feature>
<dbReference type="AlphaFoldDB" id="A0A931E563"/>
<dbReference type="EMBL" id="JADWYR010000001">
    <property type="protein sequence ID" value="MBG9375349.1"/>
    <property type="molecule type" value="Genomic_DNA"/>
</dbReference>
<dbReference type="SUPFAM" id="SSF56219">
    <property type="entry name" value="DNase I-like"/>
    <property type="match status" value="1"/>
</dbReference>
<gene>
    <name evidence="3" type="ORF">I5907_03835</name>
</gene>
<dbReference type="CDD" id="cd09084">
    <property type="entry name" value="EEP-2"/>
    <property type="match status" value="1"/>
</dbReference>
<keyword evidence="1" id="KW-1133">Transmembrane helix</keyword>
<dbReference type="GO" id="GO:0016020">
    <property type="term" value="C:membrane"/>
    <property type="evidence" value="ECO:0007669"/>
    <property type="project" value="GOC"/>
</dbReference>
<dbReference type="InterPro" id="IPR051916">
    <property type="entry name" value="GPI-anchor_lipid_remodeler"/>
</dbReference>
<keyword evidence="3" id="KW-0378">Hydrolase</keyword>
<dbReference type="RefSeq" id="WP_196989404.1">
    <property type="nucleotide sequence ID" value="NZ_JADWYR010000001.1"/>
</dbReference>
<evidence type="ECO:0000256" key="1">
    <source>
        <dbReference type="SAM" id="Phobius"/>
    </source>
</evidence>
<organism evidence="3 4">
    <name type="scientific">Panacibacter microcysteis</name>
    <dbReference type="NCBI Taxonomy" id="2793269"/>
    <lineage>
        <taxon>Bacteria</taxon>
        <taxon>Pseudomonadati</taxon>
        <taxon>Bacteroidota</taxon>
        <taxon>Chitinophagia</taxon>
        <taxon>Chitinophagales</taxon>
        <taxon>Chitinophagaceae</taxon>
        <taxon>Panacibacter</taxon>
    </lineage>
</organism>
<keyword evidence="3" id="KW-0255">Endonuclease</keyword>
<name>A0A931E563_9BACT</name>
<evidence type="ECO:0000313" key="4">
    <source>
        <dbReference type="Proteomes" id="UP000628448"/>
    </source>
</evidence>
<keyword evidence="1" id="KW-0472">Membrane</keyword>
<sequence>MKKILRFLWGALCIVITACFLLASLSTFIPPSYFSYPALFGLGFPYIFVVYVLCCLIGLFINRKYAIIRICLLPISYFNFTNTFALRPEQPWIMEKDAAALRVMTWNVQGFANNLRKESLNEYRDSREGIIRNINNYSPDIICIQEYRNIENAKRRYPIRKELDSIGYKYYYCSNDRVTRLLKNADATLTEGVAIYSKLPLIDSGRININHEDKNENLIYADVMFDNRRIRVFTAHLQSLYIYTDTAGKFQDENIYEITYKKKRHAEYRIRETEIKHEQEVDIIRKAIDKSNYPVIYCGDMNTTPGSYNYRLLKDDNLQDAFLAKGSGLGNTFYKIGPTLRIDFCLPDTSMHVIQCKREKIRLSDHYPVIADMKWK</sequence>
<dbReference type="PANTHER" id="PTHR14859:SF15">
    <property type="entry name" value="ENDONUCLEASE_EXONUCLEASE_PHOSPHATASE DOMAIN-CONTAINING PROTEIN"/>
    <property type="match status" value="1"/>
</dbReference>
<dbReference type="InterPro" id="IPR036691">
    <property type="entry name" value="Endo/exonu/phosph_ase_sf"/>
</dbReference>
<evidence type="ECO:0000313" key="3">
    <source>
        <dbReference type="EMBL" id="MBG9375349.1"/>
    </source>
</evidence>
<dbReference type="GO" id="GO:0006506">
    <property type="term" value="P:GPI anchor biosynthetic process"/>
    <property type="evidence" value="ECO:0007669"/>
    <property type="project" value="TreeGrafter"/>
</dbReference>
<comment type="caution">
    <text evidence="3">The sequence shown here is derived from an EMBL/GenBank/DDBJ whole genome shotgun (WGS) entry which is preliminary data.</text>
</comment>
<dbReference type="Proteomes" id="UP000628448">
    <property type="component" value="Unassembled WGS sequence"/>
</dbReference>